<evidence type="ECO:0000256" key="8">
    <source>
        <dbReference type="ARBA" id="ARBA00023098"/>
    </source>
</evidence>
<sequence length="116" mass="13085">MKVSCDSGAPGSLGRAWKQMSWLYYQYLLVTALYMLEPWERTIFSILISMQEGWGTTGGSTAAGRVCSRADTGRVLSQVTRGQQGPVRRTAGRKRWYLHTDFEGPRQEVLPNILEN</sequence>
<dbReference type="Pfam" id="PF11779">
    <property type="entry name" value="SPT_ssu-like"/>
    <property type="match status" value="1"/>
</dbReference>
<name>A0ABN9LHA2_9NEOB</name>
<reference evidence="11" key="1">
    <citation type="submission" date="2023-07" db="EMBL/GenBank/DDBJ databases">
        <authorList>
            <person name="Stuckert A."/>
        </authorList>
    </citation>
    <scope>NUCLEOTIDE SEQUENCE</scope>
</reference>
<dbReference type="EMBL" id="CAUEEQ010018968">
    <property type="protein sequence ID" value="CAJ0941385.1"/>
    <property type="molecule type" value="Genomic_DNA"/>
</dbReference>
<protein>
    <submittedName>
        <fullName evidence="11">Uncharacterized protein</fullName>
    </submittedName>
</protein>
<keyword evidence="6" id="KW-0746">Sphingolipid metabolism</keyword>
<evidence type="ECO:0000256" key="1">
    <source>
        <dbReference type="ARBA" id="ARBA00004477"/>
    </source>
</evidence>
<comment type="pathway">
    <text evidence="3">Sphingolipid metabolism.</text>
</comment>
<organism evidence="11 12">
    <name type="scientific">Ranitomeya imitator</name>
    <name type="common">mimic poison frog</name>
    <dbReference type="NCBI Taxonomy" id="111125"/>
    <lineage>
        <taxon>Eukaryota</taxon>
        <taxon>Metazoa</taxon>
        <taxon>Chordata</taxon>
        <taxon>Craniata</taxon>
        <taxon>Vertebrata</taxon>
        <taxon>Euteleostomi</taxon>
        <taxon>Amphibia</taxon>
        <taxon>Batrachia</taxon>
        <taxon>Anura</taxon>
        <taxon>Neobatrachia</taxon>
        <taxon>Hyloidea</taxon>
        <taxon>Dendrobatidae</taxon>
        <taxon>Dendrobatinae</taxon>
        <taxon>Ranitomeya</taxon>
    </lineage>
</organism>
<evidence type="ECO:0000256" key="10">
    <source>
        <dbReference type="ARBA" id="ARBA00038370"/>
    </source>
</evidence>
<proteinExistence type="inferred from homology"/>
<evidence type="ECO:0000256" key="7">
    <source>
        <dbReference type="ARBA" id="ARBA00022989"/>
    </source>
</evidence>
<comment type="caution">
    <text evidence="11">The sequence shown here is derived from an EMBL/GenBank/DDBJ whole genome shotgun (WGS) entry which is preliminary data.</text>
</comment>
<keyword evidence="12" id="KW-1185">Reference proteome</keyword>
<evidence type="ECO:0000313" key="12">
    <source>
        <dbReference type="Proteomes" id="UP001176940"/>
    </source>
</evidence>
<evidence type="ECO:0000256" key="6">
    <source>
        <dbReference type="ARBA" id="ARBA00022919"/>
    </source>
</evidence>
<evidence type="ECO:0000256" key="2">
    <source>
        <dbReference type="ARBA" id="ARBA00004760"/>
    </source>
</evidence>
<dbReference type="InterPro" id="IPR051900">
    <property type="entry name" value="SPT_small_subunit"/>
</dbReference>
<evidence type="ECO:0000313" key="11">
    <source>
        <dbReference type="EMBL" id="CAJ0941385.1"/>
    </source>
</evidence>
<keyword evidence="8" id="KW-0443">Lipid metabolism</keyword>
<keyword evidence="7" id="KW-1133">Transmembrane helix</keyword>
<gene>
    <name evidence="11" type="ORF">RIMI_LOCUS9238542</name>
</gene>
<dbReference type="Proteomes" id="UP001176940">
    <property type="component" value="Unassembled WGS sequence"/>
</dbReference>
<comment type="similarity">
    <text evidence="10">Belongs to the SPTSS family. SPTSSA subfamily.</text>
</comment>
<keyword evidence="4" id="KW-0812">Transmembrane</keyword>
<keyword evidence="5" id="KW-0256">Endoplasmic reticulum</keyword>
<evidence type="ECO:0000256" key="5">
    <source>
        <dbReference type="ARBA" id="ARBA00022824"/>
    </source>
</evidence>
<dbReference type="PANTHER" id="PTHR47084">
    <property type="entry name" value="SERINE PALMITOYLTRANSFERASE SMALL SUBUNIT A"/>
    <property type="match status" value="1"/>
</dbReference>
<comment type="subcellular location">
    <subcellularLocation>
        <location evidence="1">Endoplasmic reticulum membrane</location>
        <topology evidence="1">Multi-pass membrane protein</topology>
    </subcellularLocation>
</comment>
<evidence type="ECO:0000256" key="4">
    <source>
        <dbReference type="ARBA" id="ARBA00022692"/>
    </source>
</evidence>
<dbReference type="InterPro" id="IPR024512">
    <property type="entry name" value="Ser_palmitoyltrfase_ssu-like"/>
</dbReference>
<dbReference type="PANTHER" id="PTHR47084:SF1">
    <property type="entry name" value="SERINE PALMITOYLTRANSFERASE SMALL SUBUNIT A"/>
    <property type="match status" value="1"/>
</dbReference>
<comment type="pathway">
    <text evidence="2">Lipid metabolism; sphingolipid metabolism.</text>
</comment>
<evidence type="ECO:0000256" key="9">
    <source>
        <dbReference type="ARBA" id="ARBA00023136"/>
    </source>
</evidence>
<evidence type="ECO:0000256" key="3">
    <source>
        <dbReference type="ARBA" id="ARBA00004991"/>
    </source>
</evidence>
<keyword evidence="9" id="KW-0472">Membrane</keyword>
<accession>A0ABN9LHA2</accession>